<dbReference type="Gene3D" id="3.50.50.60">
    <property type="entry name" value="FAD/NAD(P)-binding domain"/>
    <property type="match status" value="1"/>
</dbReference>
<dbReference type="PANTHER" id="PTHR21197:SF0">
    <property type="entry name" value="UDP-GALACTOPYRANOSE MUTASE"/>
    <property type="match status" value="1"/>
</dbReference>
<dbReference type="SUPFAM" id="SSF51905">
    <property type="entry name" value="FAD/NAD(P)-binding domain"/>
    <property type="match status" value="1"/>
</dbReference>
<dbReference type="Pfam" id="PF01593">
    <property type="entry name" value="Amino_oxidase"/>
    <property type="match status" value="1"/>
</dbReference>
<keyword evidence="3" id="KW-1185">Reference proteome</keyword>
<dbReference type="GO" id="GO:0050660">
    <property type="term" value="F:flavin adenine dinucleotide binding"/>
    <property type="evidence" value="ECO:0007669"/>
    <property type="project" value="TreeGrafter"/>
</dbReference>
<evidence type="ECO:0000313" key="3">
    <source>
        <dbReference type="Proteomes" id="UP000306918"/>
    </source>
</evidence>
<dbReference type="OrthoDB" id="9769600at2"/>
<dbReference type="PRINTS" id="PR00419">
    <property type="entry name" value="ADXRDTASE"/>
</dbReference>
<proteinExistence type="predicted"/>
<accession>A0A4S8HZU9</accession>
<evidence type="ECO:0000259" key="1">
    <source>
        <dbReference type="Pfam" id="PF01593"/>
    </source>
</evidence>
<dbReference type="InterPro" id="IPR036188">
    <property type="entry name" value="FAD/NAD-bd_sf"/>
</dbReference>
<dbReference type="RefSeq" id="WP_136575710.1">
    <property type="nucleotide sequence ID" value="NZ_STFF01000001.1"/>
</dbReference>
<dbReference type="AlphaFoldDB" id="A0A4S8HZU9"/>
<dbReference type="GO" id="GO:0008767">
    <property type="term" value="F:UDP-galactopyranose mutase activity"/>
    <property type="evidence" value="ECO:0007669"/>
    <property type="project" value="TreeGrafter"/>
</dbReference>
<protein>
    <submittedName>
        <fullName evidence="2">FAD-dependent oxidoreductase</fullName>
    </submittedName>
</protein>
<dbReference type="PANTHER" id="PTHR21197">
    <property type="entry name" value="UDP-GALACTOPYRANOSE MUTASE"/>
    <property type="match status" value="1"/>
</dbReference>
<dbReference type="GO" id="GO:0016491">
    <property type="term" value="F:oxidoreductase activity"/>
    <property type="evidence" value="ECO:0007669"/>
    <property type="project" value="InterPro"/>
</dbReference>
<name>A0A4S8HZU9_9BACT</name>
<dbReference type="Proteomes" id="UP000306918">
    <property type="component" value="Unassembled WGS sequence"/>
</dbReference>
<evidence type="ECO:0000313" key="2">
    <source>
        <dbReference type="EMBL" id="THU41220.1"/>
    </source>
</evidence>
<comment type="caution">
    <text evidence="2">The sequence shown here is derived from an EMBL/GenBank/DDBJ whole genome shotgun (WGS) entry which is preliminary data.</text>
</comment>
<organism evidence="2 3">
    <name type="scientific">Niastella caeni</name>
    <dbReference type="NCBI Taxonomy" id="2569763"/>
    <lineage>
        <taxon>Bacteria</taxon>
        <taxon>Pseudomonadati</taxon>
        <taxon>Bacteroidota</taxon>
        <taxon>Chitinophagia</taxon>
        <taxon>Chitinophagales</taxon>
        <taxon>Chitinophagaceae</taxon>
        <taxon>Niastella</taxon>
    </lineage>
</organism>
<dbReference type="InterPro" id="IPR002937">
    <property type="entry name" value="Amino_oxidase"/>
</dbReference>
<dbReference type="NCBIfam" id="NF005548">
    <property type="entry name" value="PRK07208.1-4"/>
    <property type="match status" value="1"/>
</dbReference>
<feature type="domain" description="Amine oxidase" evidence="1">
    <location>
        <begin position="10"/>
        <end position="355"/>
    </location>
</feature>
<dbReference type="EMBL" id="STFF01000001">
    <property type="protein sequence ID" value="THU41220.1"/>
    <property type="molecule type" value="Genomic_DNA"/>
</dbReference>
<gene>
    <name evidence="2" type="ORF">FAM09_03655</name>
</gene>
<sequence length="472" mass="54292">MRVAVIGAGVAGITTAYSLTKRNCQVDVFEAGGRVGGMAATITLWNQKVDIGPHRFFSNDKQVNDLWLEVVGDDYEMVNRLTRIYYNNNFFKYPLRIGDTLRNLGVLEAGRCLFSYLIERFNASNQDGSFEAWVQSKFGRRLFSIFFKTYSEKLWGIPCSELDSDFAVQRIKKLSLFEAIKNAVLRGRGNKHKTLVDQFAYPLGGTGMVYERMARFVKQSGNHVYLNTPVYRVVNYNSRVMGIELEDGTFKEYDHVVSTMPYTLMVQTLTEVPGEITALAQKLTFRNTVIVYLLINRTNLFPDNWLYIHSSELLMGRVTNFSNWVPHINNNEQKTILAIEYWCNHNSELWNYKDQDFIKLASTEMAKTGLVEPALIEDGYVYRINKCYPVYNKGYKKIVSPINNYVSSIENLSVIGRYGSFKYNNQDHSILMGLKAAENIVVKTKHNLFEINTDYENYQESYVITETGLQKQ</sequence>
<reference evidence="2 3" key="1">
    <citation type="submission" date="2019-04" db="EMBL/GenBank/DDBJ databases">
        <title>Niastella caeni sp. nov., isolated from activated sludge.</title>
        <authorList>
            <person name="Sheng M."/>
        </authorList>
    </citation>
    <scope>NUCLEOTIDE SEQUENCE [LARGE SCALE GENOMIC DNA]</scope>
    <source>
        <strain evidence="2 3">HX-2-15</strain>
    </source>
</reference>
<dbReference type="GO" id="GO:0005829">
    <property type="term" value="C:cytosol"/>
    <property type="evidence" value="ECO:0007669"/>
    <property type="project" value="TreeGrafter"/>
</dbReference>